<protein>
    <submittedName>
        <fullName evidence="1">Uncharacterized protein</fullName>
    </submittedName>
</protein>
<name>U6B3J9_9HYPH</name>
<dbReference type="SUPFAM" id="SSF158791">
    <property type="entry name" value="MgtE N-terminal domain-like"/>
    <property type="match status" value="1"/>
</dbReference>
<gene>
    <name evidence="1" type="ORF">lam_273</name>
</gene>
<dbReference type="Proteomes" id="UP000017862">
    <property type="component" value="Chromosome"/>
</dbReference>
<accession>U6B3J9</accession>
<dbReference type="STRING" id="1261131.lam_273"/>
<keyword evidence="2" id="KW-1185">Reference proteome</keyword>
<dbReference type="KEGG" id="lar:lam_273"/>
<organism evidence="1 2">
    <name type="scientific">Candidatus Liberibacter americanus str. Sao Paulo</name>
    <dbReference type="NCBI Taxonomy" id="1261131"/>
    <lineage>
        <taxon>Bacteria</taxon>
        <taxon>Pseudomonadati</taxon>
        <taxon>Pseudomonadota</taxon>
        <taxon>Alphaproteobacteria</taxon>
        <taxon>Hyphomicrobiales</taxon>
        <taxon>Rhizobiaceae</taxon>
        <taxon>Liberibacter</taxon>
    </lineage>
</organism>
<evidence type="ECO:0000313" key="1">
    <source>
        <dbReference type="EMBL" id="AHA27644.1"/>
    </source>
</evidence>
<dbReference type="eggNOG" id="COG3334">
    <property type="taxonomic scope" value="Bacteria"/>
</dbReference>
<reference evidence="1 2" key="1">
    <citation type="journal article" date="2014" name="Mol. Plant Microbe Interact.">
        <title>The complete genome sequence of Candidatus Liberibacter americanus, associated with citrus Huanglongbing.</title>
        <authorList>
            <person name="Wulff N.A."/>
            <person name="Zhang S."/>
            <person name="Setubal J.C."/>
            <person name="Almeida N.F."/>
            <person name="Martins E.C."/>
            <person name="Harakava R."/>
            <person name="Kumar D."/>
            <person name="Rangel L.T."/>
            <person name="Foissac X."/>
            <person name="Bove J."/>
            <person name="Gabriel D.W."/>
        </authorList>
    </citation>
    <scope>NUCLEOTIDE SEQUENCE [LARGE SCALE GENOMIC DNA]</scope>
    <source>
        <strain evidence="1 2">Sao Paulo</strain>
    </source>
</reference>
<dbReference type="AlphaFoldDB" id="U6B3J9"/>
<proteinExistence type="predicted"/>
<sequence>MQGFICKIYGSVDLQDKEIQRYCTNISDLVRKRNYLSQKKVLEELKNSIETRVSVLESTKNGYYMWFRKYDDFISSYNKNILDIYKKMDPDSAAIQLEKIDPEISSHILMRLSTRQSSSIMSKMDPKSAAIITSIVANMLKFKK</sequence>
<evidence type="ECO:0000313" key="2">
    <source>
        <dbReference type="Proteomes" id="UP000017862"/>
    </source>
</evidence>
<dbReference type="EMBL" id="CP006604">
    <property type="protein sequence ID" value="AHA27644.1"/>
    <property type="molecule type" value="Genomic_DNA"/>
</dbReference>
<dbReference type="PATRIC" id="fig|1261131.3.peg.260"/>
<dbReference type="HOGENOM" id="CLU_1529863_0_0_5"/>